<proteinExistence type="predicted"/>
<keyword evidence="3" id="KW-1185">Reference proteome</keyword>
<evidence type="ECO:0000256" key="1">
    <source>
        <dbReference type="SAM" id="Coils"/>
    </source>
</evidence>
<comment type="caution">
    <text evidence="2">The sequence shown here is derived from an EMBL/GenBank/DDBJ whole genome shotgun (WGS) entry which is preliminary data.</text>
</comment>
<dbReference type="EMBL" id="JACSQA010000018">
    <property type="protein sequence ID" value="MBD8027368.1"/>
    <property type="molecule type" value="Genomic_DNA"/>
</dbReference>
<gene>
    <name evidence="2" type="ORF">H9636_11950</name>
</gene>
<evidence type="ECO:0000313" key="2">
    <source>
        <dbReference type="EMBL" id="MBD8027368.1"/>
    </source>
</evidence>
<evidence type="ECO:0008006" key="4">
    <source>
        <dbReference type="Google" id="ProtNLM"/>
    </source>
</evidence>
<sequence length="669" mass="78063">MLTINEIKIDIETNLKRFSFSSIFKKGVNLIYSEGNTVGKSSVISAIYYAIGLEEIIGGKGPNVLSSAFKTQIEYDEKEIPVLESKVYLEISNGIEPITIFRAAKSTTRGPNLITVYFSSLDKINDLNIKKEDYYVHLHNSAKHKKGFYTFLESFLQLNLPYVPSKNEEERKLYLQLIFSSMFIEQKRGWGDIFSGMPYYDILDQKKRVIEYILGLDTLANEKLKYSLKNEEKLLKEKWENLYKQYSIKLNPYKLELKGINKNIHIIEKDSIDIIYTDNELNYDIEEYIKILEDELQELNKVKIKKKENLESLIKEVEETKNSIKEFEDKLKNTTEYYDKELSSLKHLQNSLEMINIDILNNKDALKLQNLGSLEKFKTFDNFCPTCEQPIQDTILTNQMSTNIMSIEENINHLESQKKLFEYAISQKENTIFKLKEDINTYRTSIKKLYFLLQITNNDLYSPVETYSEKSVYRKVELQKLIYDLNEVILLKTEINESFYNLSSEWKLNQESILKLPNSNLTFKDINKLDKLRAYFIENLNTFGYRSSLDINKVQISKDTYMPMIEQFDMKFDSSASDHIRRIWAFTIALLQTSIEMNGNHPGILIFDEPGQHSIIVDDMKKFFNVLSKIKGVQIIIGITIKESDIRKVVLEEVQTGSFGIPLINRAFS</sequence>
<name>A0ABR8XDT3_9BACL</name>
<dbReference type="RefSeq" id="WP_191707810.1">
    <property type="nucleotide sequence ID" value="NZ_JACSQA010000018.1"/>
</dbReference>
<dbReference type="Proteomes" id="UP000640930">
    <property type="component" value="Unassembled WGS sequence"/>
</dbReference>
<evidence type="ECO:0000313" key="3">
    <source>
        <dbReference type="Proteomes" id="UP000640930"/>
    </source>
</evidence>
<protein>
    <recommendedName>
        <fullName evidence="4">Rad50/SbcC-type AAA domain-containing protein</fullName>
    </recommendedName>
</protein>
<keyword evidence="1" id="KW-0175">Coiled coil</keyword>
<organism evidence="2 3">
    <name type="scientific">Ureibacillus galli</name>
    <dbReference type="NCBI Taxonomy" id="2762222"/>
    <lineage>
        <taxon>Bacteria</taxon>
        <taxon>Bacillati</taxon>
        <taxon>Bacillota</taxon>
        <taxon>Bacilli</taxon>
        <taxon>Bacillales</taxon>
        <taxon>Caryophanaceae</taxon>
        <taxon>Ureibacillus</taxon>
    </lineage>
</organism>
<reference evidence="2 3" key="1">
    <citation type="submission" date="2020-08" db="EMBL/GenBank/DDBJ databases">
        <title>A Genomic Blueprint of the Chicken Gut Microbiome.</title>
        <authorList>
            <person name="Gilroy R."/>
            <person name="Ravi A."/>
            <person name="Getino M."/>
            <person name="Pursley I."/>
            <person name="Horton D.L."/>
            <person name="Alikhan N.-F."/>
            <person name="Baker D."/>
            <person name="Gharbi K."/>
            <person name="Hall N."/>
            <person name="Watson M."/>
            <person name="Adriaenssens E.M."/>
            <person name="Foster-Nyarko E."/>
            <person name="Jarju S."/>
            <person name="Secka A."/>
            <person name="Antonio M."/>
            <person name="Oren A."/>
            <person name="Chaudhuri R."/>
            <person name="La Ragione R.M."/>
            <person name="Hildebrand F."/>
            <person name="Pallen M.J."/>
        </authorList>
    </citation>
    <scope>NUCLEOTIDE SEQUENCE [LARGE SCALE GENOMIC DNA]</scope>
    <source>
        <strain evidence="2 3">Re31</strain>
    </source>
</reference>
<accession>A0ABR8XDT3</accession>
<feature type="coiled-coil region" evidence="1">
    <location>
        <begin position="285"/>
        <end position="337"/>
    </location>
</feature>